<evidence type="ECO:0000256" key="6">
    <source>
        <dbReference type="RuleBase" id="RU361157"/>
    </source>
</evidence>
<keyword evidence="5" id="KW-0046">Antibiotic resistance</keyword>
<feature type="transmembrane region" description="Helical" evidence="6">
    <location>
        <begin position="40"/>
        <end position="66"/>
    </location>
</feature>
<dbReference type="GO" id="GO:0046677">
    <property type="term" value="P:response to antibiotic"/>
    <property type="evidence" value="ECO:0007669"/>
    <property type="project" value="UniProtKB-KW"/>
</dbReference>
<dbReference type="RefSeq" id="WP_245930503.1">
    <property type="nucleotide sequence ID" value="NZ_PVZC01000010.1"/>
</dbReference>
<gene>
    <name evidence="8" type="ORF">CLV72_110208</name>
</gene>
<dbReference type="PANTHER" id="PTHR43229">
    <property type="entry name" value="NODULATION PROTEIN J"/>
    <property type="match status" value="1"/>
</dbReference>
<feature type="transmembrane region" description="Helical" evidence="6">
    <location>
        <begin position="240"/>
        <end position="263"/>
    </location>
</feature>
<evidence type="ECO:0000256" key="3">
    <source>
        <dbReference type="ARBA" id="ARBA00022989"/>
    </source>
</evidence>
<reference evidence="8 9" key="1">
    <citation type="submission" date="2018-03" db="EMBL/GenBank/DDBJ databases">
        <title>Genomic Encyclopedia of Archaeal and Bacterial Type Strains, Phase II (KMG-II): from individual species to whole genera.</title>
        <authorList>
            <person name="Goeker M."/>
        </authorList>
    </citation>
    <scope>NUCLEOTIDE SEQUENCE [LARGE SCALE GENOMIC DNA]</scope>
    <source>
        <strain evidence="8 9">DSM 45601</strain>
    </source>
</reference>
<dbReference type="EMBL" id="PVZC01000010">
    <property type="protein sequence ID" value="PRX92448.1"/>
    <property type="molecule type" value="Genomic_DNA"/>
</dbReference>
<evidence type="ECO:0000256" key="4">
    <source>
        <dbReference type="ARBA" id="ARBA00023136"/>
    </source>
</evidence>
<evidence type="ECO:0000313" key="9">
    <source>
        <dbReference type="Proteomes" id="UP000237846"/>
    </source>
</evidence>
<feature type="transmembrane region" description="Helical" evidence="6">
    <location>
        <begin position="116"/>
        <end position="143"/>
    </location>
</feature>
<comment type="subcellular location">
    <subcellularLocation>
        <location evidence="6">Cell membrane</location>
        <topology evidence="6">Multi-pass membrane protein</topology>
    </subcellularLocation>
    <subcellularLocation>
        <location evidence="1">Membrane</location>
        <topology evidence="1">Multi-pass membrane protein</topology>
    </subcellularLocation>
</comment>
<keyword evidence="9" id="KW-1185">Reference proteome</keyword>
<feature type="domain" description="ABC transmembrane type-2" evidence="7">
    <location>
        <begin position="38"/>
        <end position="265"/>
    </location>
</feature>
<evidence type="ECO:0000256" key="1">
    <source>
        <dbReference type="ARBA" id="ARBA00004141"/>
    </source>
</evidence>
<dbReference type="Pfam" id="PF01061">
    <property type="entry name" value="ABC2_membrane"/>
    <property type="match status" value="1"/>
</dbReference>
<keyword evidence="6" id="KW-0813">Transport</keyword>
<accession>A0A2T0PUG8</accession>
<feature type="transmembrane region" description="Helical" evidence="6">
    <location>
        <begin position="72"/>
        <end position="95"/>
    </location>
</feature>
<evidence type="ECO:0000256" key="5">
    <source>
        <dbReference type="ARBA" id="ARBA00023251"/>
    </source>
</evidence>
<proteinExistence type="inferred from homology"/>
<comment type="similarity">
    <text evidence="6">Belongs to the ABC-2 integral membrane protein family.</text>
</comment>
<evidence type="ECO:0000313" key="8">
    <source>
        <dbReference type="EMBL" id="PRX92448.1"/>
    </source>
</evidence>
<evidence type="ECO:0000256" key="2">
    <source>
        <dbReference type="ARBA" id="ARBA00022692"/>
    </source>
</evidence>
<dbReference type="InterPro" id="IPR000412">
    <property type="entry name" value="ABC_2_transport"/>
</dbReference>
<protein>
    <recommendedName>
        <fullName evidence="6">Transport permease protein</fullName>
    </recommendedName>
</protein>
<feature type="transmembrane region" description="Helical" evidence="6">
    <location>
        <begin position="149"/>
        <end position="173"/>
    </location>
</feature>
<name>A0A2T0PUG8_9ACTN</name>
<dbReference type="InterPro" id="IPR013525">
    <property type="entry name" value="ABC2_TM"/>
</dbReference>
<organism evidence="8 9">
    <name type="scientific">Allonocardiopsis opalescens</name>
    <dbReference type="NCBI Taxonomy" id="1144618"/>
    <lineage>
        <taxon>Bacteria</taxon>
        <taxon>Bacillati</taxon>
        <taxon>Actinomycetota</taxon>
        <taxon>Actinomycetes</taxon>
        <taxon>Streptosporangiales</taxon>
        <taxon>Allonocardiopsis</taxon>
    </lineage>
</organism>
<keyword evidence="2 6" id="KW-0812">Transmembrane</keyword>
<dbReference type="PANTHER" id="PTHR43229:SF2">
    <property type="entry name" value="NODULATION PROTEIN J"/>
    <property type="match status" value="1"/>
</dbReference>
<feature type="transmembrane region" description="Helical" evidence="6">
    <location>
        <begin position="185"/>
        <end position="203"/>
    </location>
</feature>
<sequence length="266" mass="28817">MTTVSQAVTPERISPINTIQHGLIATSRSLLRLRSNPAEIIGLTFQPLMFVALFVFVFGQALMGSWQDYRDFVLPGIIVQMVAFATIGTGMTLFTDIDKGIFDRFRSLPIARSAPLIGAVLGDLVRYVLSLVVILVVGFLIGFRPPGGVVGTLAGAGVVLIFALALCWIWVYLGLIAKTAMTLQMYAMTLMFPLTFGGSTFVSPEQMPDWMAWFASVNPVTSVTDTVRGLMLGGPVAGPFAMTLLWSAAIAVVFFPLAVRAYVRRT</sequence>
<dbReference type="PROSITE" id="PS51012">
    <property type="entry name" value="ABC_TM2"/>
    <property type="match status" value="1"/>
</dbReference>
<dbReference type="InterPro" id="IPR047817">
    <property type="entry name" value="ABC2_TM_bact-type"/>
</dbReference>
<evidence type="ECO:0000259" key="7">
    <source>
        <dbReference type="PROSITE" id="PS51012"/>
    </source>
</evidence>
<dbReference type="AlphaFoldDB" id="A0A2T0PUG8"/>
<dbReference type="Proteomes" id="UP000237846">
    <property type="component" value="Unassembled WGS sequence"/>
</dbReference>
<comment type="caution">
    <text evidence="8">The sequence shown here is derived from an EMBL/GenBank/DDBJ whole genome shotgun (WGS) entry which is preliminary data.</text>
</comment>
<dbReference type="InterPro" id="IPR051784">
    <property type="entry name" value="Nod_factor_ABC_transporter"/>
</dbReference>
<keyword evidence="3 6" id="KW-1133">Transmembrane helix</keyword>
<keyword evidence="4 6" id="KW-0472">Membrane</keyword>
<dbReference type="PIRSF" id="PIRSF006648">
    <property type="entry name" value="DrrB"/>
    <property type="match status" value="1"/>
</dbReference>
<keyword evidence="6" id="KW-1003">Cell membrane</keyword>
<dbReference type="GO" id="GO:0043190">
    <property type="term" value="C:ATP-binding cassette (ABC) transporter complex"/>
    <property type="evidence" value="ECO:0007669"/>
    <property type="project" value="InterPro"/>
</dbReference>
<dbReference type="GO" id="GO:0140359">
    <property type="term" value="F:ABC-type transporter activity"/>
    <property type="evidence" value="ECO:0007669"/>
    <property type="project" value="InterPro"/>
</dbReference>